<accession>A0A8G1R9N4</accession>
<dbReference type="AlphaFoldDB" id="A0A8G1R9N4"/>
<keyword evidence="1" id="KW-0732">Signal</keyword>
<evidence type="ECO:0008006" key="4">
    <source>
        <dbReference type="Google" id="ProtNLM"/>
    </source>
</evidence>
<feature type="signal peptide" evidence="1">
    <location>
        <begin position="1"/>
        <end position="20"/>
    </location>
</feature>
<dbReference type="Proteomes" id="UP000249526">
    <property type="component" value="Unassembled WGS sequence"/>
</dbReference>
<evidence type="ECO:0000256" key="1">
    <source>
        <dbReference type="SAM" id="SignalP"/>
    </source>
</evidence>
<sequence>MLPLLKYTAALLSTLPYTLAQTYTNCNPLEKTCSSDTGSTQSTLQLRRELVILYVSRSRRWMFSTLLTWQTSHARVGRPRRLCTGATRSIPA</sequence>
<dbReference type="GeneID" id="37158468"/>
<dbReference type="RefSeq" id="XP_025517227.1">
    <property type="nucleotide sequence ID" value="XM_025655066.1"/>
</dbReference>
<proteinExistence type="predicted"/>
<dbReference type="EMBL" id="KZ825059">
    <property type="protein sequence ID" value="RAH59305.1"/>
    <property type="molecule type" value="Genomic_DNA"/>
</dbReference>
<name>A0A8G1R9N4_9EURO</name>
<reference evidence="2 3" key="1">
    <citation type="submission" date="2018-02" db="EMBL/GenBank/DDBJ databases">
        <title>The genomes of Aspergillus section Nigri reveals drivers in fungal speciation.</title>
        <authorList>
            <consortium name="DOE Joint Genome Institute"/>
            <person name="Vesth T.C."/>
            <person name="Nybo J."/>
            <person name="Theobald S."/>
            <person name="Brandl J."/>
            <person name="Frisvad J.C."/>
            <person name="Nielsen K.F."/>
            <person name="Lyhne E.K."/>
            <person name="Kogle M.E."/>
            <person name="Kuo A."/>
            <person name="Riley R."/>
            <person name="Clum A."/>
            <person name="Nolan M."/>
            <person name="Lipzen A."/>
            <person name="Salamov A."/>
            <person name="Henrissat B."/>
            <person name="Wiebenga A."/>
            <person name="De vries R.P."/>
            <person name="Grigoriev I.V."/>
            <person name="Mortensen U.H."/>
            <person name="Andersen M.R."/>
            <person name="Baker S.E."/>
        </authorList>
    </citation>
    <scope>NUCLEOTIDE SEQUENCE [LARGE SCALE GENOMIC DNA]</scope>
    <source>
        <strain evidence="2 3">CBS 112811</strain>
    </source>
</reference>
<gene>
    <name evidence="2" type="ORF">BO85DRAFT_267593</name>
</gene>
<protein>
    <recommendedName>
        <fullName evidence="4">Secreted protein</fullName>
    </recommendedName>
</protein>
<keyword evidence="3" id="KW-1185">Reference proteome</keyword>
<feature type="chain" id="PRO_5034385018" description="Secreted protein" evidence="1">
    <location>
        <begin position="21"/>
        <end position="92"/>
    </location>
</feature>
<evidence type="ECO:0000313" key="3">
    <source>
        <dbReference type="Proteomes" id="UP000249526"/>
    </source>
</evidence>
<organism evidence="2 3">
    <name type="scientific">Aspergillus piperis CBS 112811</name>
    <dbReference type="NCBI Taxonomy" id="1448313"/>
    <lineage>
        <taxon>Eukaryota</taxon>
        <taxon>Fungi</taxon>
        <taxon>Dikarya</taxon>
        <taxon>Ascomycota</taxon>
        <taxon>Pezizomycotina</taxon>
        <taxon>Eurotiomycetes</taxon>
        <taxon>Eurotiomycetidae</taxon>
        <taxon>Eurotiales</taxon>
        <taxon>Aspergillaceae</taxon>
        <taxon>Aspergillus</taxon>
        <taxon>Aspergillus subgen. Circumdati</taxon>
    </lineage>
</organism>
<evidence type="ECO:0000313" key="2">
    <source>
        <dbReference type="EMBL" id="RAH59305.1"/>
    </source>
</evidence>